<keyword evidence="7" id="KW-0238">DNA-binding</keyword>
<protein>
    <submittedName>
        <fullName evidence="11">P-loop containing nucleoside triphosphate hydrolase protein</fullName>
    </submittedName>
</protein>
<dbReference type="GO" id="GO:0016887">
    <property type="term" value="F:ATP hydrolysis activity"/>
    <property type="evidence" value="ECO:0007669"/>
    <property type="project" value="InterPro"/>
</dbReference>
<keyword evidence="5" id="KW-0347">Helicase</keyword>
<reference evidence="12" key="1">
    <citation type="journal article" date="2018" name="Nat. Microbiol.">
        <title>Leveraging single-cell genomics to expand the fungal tree of life.</title>
        <authorList>
            <person name="Ahrendt S.R."/>
            <person name="Quandt C.A."/>
            <person name="Ciobanu D."/>
            <person name="Clum A."/>
            <person name="Salamov A."/>
            <person name="Andreopoulos B."/>
            <person name="Cheng J.F."/>
            <person name="Woyke T."/>
            <person name="Pelin A."/>
            <person name="Henrissat B."/>
            <person name="Reynolds N.K."/>
            <person name="Benny G.L."/>
            <person name="Smith M.E."/>
            <person name="James T.Y."/>
            <person name="Grigoriev I.V."/>
        </authorList>
    </citation>
    <scope>NUCLEOTIDE SEQUENCE [LARGE SCALE GENOMIC DNA]</scope>
    <source>
        <strain evidence="12">RSA 1356</strain>
    </source>
</reference>
<dbReference type="Gene3D" id="1.20.120.850">
    <property type="entry name" value="SWI2/SNF2 ATPases, N-terminal domain"/>
    <property type="match status" value="1"/>
</dbReference>
<feature type="region of interest" description="Disordered" evidence="9">
    <location>
        <begin position="97"/>
        <end position="123"/>
    </location>
</feature>
<dbReference type="InterPro" id="IPR001650">
    <property type="entry name" value="Helicase_C-like"/>
</dbReference>
<keyword evidence="8" id="KW-0539">Nucleus</keyword>
<evidence type="ECO:0000256" key="6">
    <source>
        <dbReference type="ARBA" id="ARBA00022840"/>
    </source>
</evidence>
<dbReference type="EMBL" id="KZ993386">
    <property type="protein sequence ID" value="RKP04892.1"/>
    <property type="molecule type" value="Genomic_DNA"/>
</dbReference>
<dbReference type="GO" id="GO:0005634">
    <property type="term" value="C:nucleus"/>
    <property type="evidence" value="ECO:0007669"/>
    <property type="project" value="UniProtKB-SubCell"/>
</dbReference>
<name>A0A4P9XGX9_9FUNG</name>
<dbReference type="PANTHER" id="PTHR45797:SF1">
    <property type="entry name" value="HELICASE ARIP4"/>
    <property type="match status" value="1"/>
</dbReference>
<dbReference type="Proteomes" id="UP000271241">
    <property type="component" value="Unassembled WGS sequence"/>
</dbReference>
<dbReference type="SMART" id="SM00490">
    <property type="entry name" value="HELICc"/>
    <property type="match status" value="1"/>
</dbReference>
<feature type="region of interest" description="Disordered" evidence="9">
    <location>
        <begin position="403"/>
        <end position="443"/>
    </location>
</feature>
<evidence type="ECO:0000313" key="11">
    <source>
        <dbReference type="EMBL" id="RKP04892.1"/>
    </source>
</evidence>
<gene>
    <name evidence="11" type="ORF">THASP1DRAFT_33292</name>
</gene>
<evidence type="ECO:0000256" key="2">
    <source>
        <dbReference type="ARBA" id="ARBA00007025"/>
    </source>
</evidence>
<dbReference type="InterPro" id="IPR049730">
    <property type="entry name" value="SNF2/RAD54-like_C"/>
</dbReference>
<dbReference type="OrthoDB" id="2020972at2759"/>
<dbReference type="AlphaFoldDB" id="A0A4P9XGX9"/>
<dbReference type="GO" id="GO:0004386">
    <property type="term" value="F:helicase activity"/>
    <property type="evidence" value="ECO:0007669"/>
    <property type="project" value="UniProtKB-KW"/>
</dbReference>
<dbReference type="Pfam" id="PF00271">
    <property type="entry name" value="Helicase_C"/>
    <property type="match status" value="1"/>
</dbReference>
<keyword evidence="12" id="KW-1185">Reference proteome</keyword>
<comment type="subcellular location">
    <subcellularLocation>
        <location evidence="1">Nucleus</location>
    </subcellularLocation>
</comment>
<evidence type="ECO:0000256" key="4">
    <source>
        <dbReference type="ARBA" id="ARBA00022801"/>
    </source>
</evidence>
<dbReference type="GO" id="GO:0003677">
    <property type="term" value="F:DNA binding"/>
    <property type="evidence" value="ECO:0007669"/>
    <property type="project" value="UniProtKB-KW"/>
</dbReference>
<keyword evidence="4 11" id="KW-0378">Hydrolase</keyword>
<evidence type="ECO:0000256" key="1">
    <source>
        <dbReference type="ARBA" id="ARBA00004123"/>
    </source>
</evidence>
<dbReference type="PANTHER" id="PTHR45797">
    <property type="entry name" value="RAD54-LIKE"/>
    <property type="match status" value="1"/>
</dbReference>
<dbReference type="CDD" id="cd18793">
    <property type="entry name" value="SF2_C_SNF"/>
    <property type="match status" value="1"/>
</dbReference>
<evidence type="ECO:0000256" key="8">
    <source>
        <dbReference type="ARBA" id="ARBA00023242"/>
    </source>
</evidence>
<proteinExistence type="inferred from homology"/>
<dbReference type="STRING" id="78915.A0A4P9XGX9"/>
<accession>A0A4P9XGX9</accession>
<evidence type="ECO:0000256" key="7">
    <source>
        <dbReference type="ARBA" id="ARBA00023125"/>
    </source>
</evidence>
<dbReference type="PROSITE" id="PS51194">
    <property type="entry name" value="HELICASE_CTER"/>
    <property type="match status" value="1"/>
</dbReference>
<sequence length="443" mass="49577">MTLVVLTKLLKTVVLRKDATILRQELPPLHEFTIKCRLTDLQHIAYCAFLKSEKISNGQAFLRSAQTFTCLCNHPKIMVRDRQSNAADAAAARRRASAALDASGTPSTPVAVDDESQRTEPGSIGYEDADLQVLSTGTTIDIDSSASASALADGWMRDTIDRYNDVGLLEHSYKMIVLMAILDACQQKGDKVLVFSRSIPTLDYVGEYLKQRNAAFIRMDGHTKMADRQRMIDLFNSEFSVDNIFLVSVHAGSLGVNMVTANRVVLLDLGWNPNHDEQAVARAYRYGQTKPVYVYRLYTYGTWEDKLYKSNVHKIGLAYRVIDEKNPGKHFTRKEMSEYFSEPPRNPASLLDARTFKEDDDVLAAVVSRHRNVIVDIGMQASLWHEDAEELTPMEIAAAHRQAEVEGEQDLGEQDSSGTQTLVRILGHPEPPRPQAPTGQLHR</sequence>
<organism evidence="11 12">
    <name type="scientific">Thamnocephalis sphaerospora</name>
    <dbReference type="NCBI Taxonomy" id="78915"/>
    <lineage>
        <taxon>Eukaryota</taxon>
        <taxon>Fungi</taxon>
        <taxon>Fungi incertae sedis</taxon>
        <taxon>Zoopagomycota</taxon>
        <taxon>Zoopagomycotina</taxon>
        <taxon>Zoopagomycetes</taxon>
        <taxon>Zoopagales</taxon>
        <taxon>Sigmoideomycetaceae</taxon>
        <taxon>Thamnocephalis</taxon>
    </lineage>
</organism>
<dbReference type="InterPro" id="IPR044574">
    <property type="entry name" value="ARIP4-like"/>
</dbReference>
<evidence type="ECO:0000256" key="5">
    <source>
        <dbReference type="ARBA" id="ARBA00022806"/>
    </source>
</evidence>
<dbReference type="InterPro" id="IPR027417">
    <property type="entry name" value="P-loop_NTPase"/>
</dbReference>
<evidence type="ECO:0000313" key="12">
    <source>
        <dbReference type="Proteomes" id="UP000271241"/>
    </source>
</evidence>
<evidence type="ECO:0000256" key="9">
    <source>
        <dbReference type="SAM" id="MobiDB-lite"/>
    </source>
</evidence>
<evidence type="ECO:0000256" key="3">
    <source>
        <dbReference type="ARBA" id="ARBA00022741"/>
    </source>
</evidence>
<comment type="similarity">
    <text evidence="2">Belongs to the SNF2/RAD54 helicase family.</text>
</comment>
<keyword evidence="6" id="KW-0067">ATP-binding</keyword>
<dbReference type="GO" id="GO:0005524">
    <property type="term" value="F:ATP binding"/>
    <property type="evidence" value="ECO:0007669"/>
    <property type="project" value="UniProtKB-KW"/>
</dbReference>
<keyword evidence="3" id="KW-0547">Nucleotide-binding</keyword>
<feature type="domain" description="Helicase C-terminal" evidence="10">
    <location>
        <begin position="177"/>
        <end position="337"/>
    </location>
</feature>
<dbReference type="SUPFAM" id="SSF52540">
    <property type="entry name" value="P-loop containing nucleoside triphosphate hydrolases"/>
    <property type="match status" value="1"/>
</dbReference>
<dbReference type="Gene3D" id="3.40.50.300">
    <property type="entry name" value="P-loop containing nucleotide triphosphate hydrolases"/>
    <property type="match status" value="2"/>
</dbReference>
<evidence type="ECO:0000259" key="10">
    <source>
        <dbReference type="PROSITE" id="PS51194"/>
    </source>
</evidence>